<dbReference type="AlphaFoldDB" id="A0A4Y9XNM1"/>
<feature type="region of interest" description="Disordered" evidence="1">
    <location>
        <begin position="45"/>
        <end position="74"/>
    </location>
</feature>
<evidence type="ECO:0000256" key="1">
    <source>
        <dbReference type="SAM" id="MobiDB-lite"/>
    </source>
</evidence>
<gene>
    <name evidence="2" type="ORF">EVJ58_g10806</name>
</gene>
<dbReference type="STRING" id="34475.A0A4Y9XNM1"/>
<protein>
    <submittedName>
        <fullName evidence="2">Uncharacterized protein</fullName>
    </submittedName>
</protein>
<feature type="compositionally biased region" description="Polar residues" evidence="1">
    <location>
        <begin position="46"/>
        <end position="74"/>
    </location>
</feature>
<dbReference type="EMBL" id="SEKV01001315">
    <property type="protein sequence ID" value="TFY50973.1"/>
    <property type="molecule type" value="Genomic_DNA"/>
</dbReference>
<comment type="caution">
    <text evidence="2">The sequence shown here is derived from an EMBL/GenBank/DDBJ whole genome shotgun (WGS) entry which is preliminary data.</text>
</comment>
<proteinExistence type="predicted"/>
<organism evidence="2 3">
    <name type="scientific">Rhodofomes roseus</name>
    <dbReference type="NCBI Taxonomy" id="34475"/>
    <lineage>
        <taxon>Eukaryota</taxon>
        <taxon>Fungi</taxon>
        <taxon>Dikarya</taxon>
        <taxon>Basidiomycota</taxon>
        <taxon>Agaricomycotina</taxon>
        <taxon>Agaricomycetes</taxon>
        <taxon>Polyporales</taxon>
        <taxon>Rhodofomes</taxon>
    </lineage>
</organism>
<accession>A0A4Y9XNM1</accession>
<evidence type="ECO:0000313" key="3">
    <source>
        <dbReference type="Proteomes" id="UP000298390"/>
    </source>
</evidence>
<reference evidence="2 3" key="1">
    <citation type="submission" date="2019-01" db="EMBL/GenBank/DDBJ databases">
        <title>Genome sequencing of the rare red list fungi Fomitopsis rosea.</title>
        <authorList>
            <person name="Buettner E."/>
            <person name="Kellner H."/>
        </authorList>
    </citation>
    <scope>NUCLEOTIDE SEQUENCE [LARGE SCALE GENOMIC DNA]</scope>
    <source>
        <strain evidence="2 3">DSM 105464</strain>
    </source>
</reference>
<name>A0A4Y9XNM1_9APHY</name>
<sequence>MGFTAENYPGLPAMVRARVQGRKELSPDAEDNAVSEIVEDLLLMSPQRQPVASGSGSRSRQPEVKTSLTATLFD</sequence>
<dbReference type="Proteomes" id="UP000298390">
    <property type="component" value="Unassembled WGS sequence"/>
</dbReference>
<evidence type="ECO:0000313" key="2">
    <source>
        <dbReference type="EMBL" id="TFY50973.1"/>
    </source>
</evidence>